<gene>
    <name evidence="4" type="ORF">MES5069_1580003</name>
</gene>
<proteinExistence type="inferred from homology"/>
<evidence type="ECO:0000256" key="3">
    <source>
        <dbReference type="SAM" id="MobiDB-lite"/>
    </source>
</evidence>
<organism evidence="4 5">
    <name type="scientific">Mesorhizobium escarrei</name>
    <dbReference type="NCBI Taxonomy" id="666018"/>
    <lineage>
        <taxon>Bacteria</taxon>
        <taxon>Pseudomonadati</taxon>
        <taxon>Pseudomonadota</taxon>
        <taxon>Alphaproteobacteria</taxon>
        <taxon>Hyphomicrobiales</taxon>
        <taxon>Phyllobacteriaceae</taxon>
        <taxon>Mesorhizobium</taxon>
    </lineage>
</organism>
<keyword evidence="5" id="KW-1185">Reference proteome</keyword>
<keyword evidence="2" id="KW-0175">Coiled coil</keyword>
<evidence type="ECO:0000256" key="2">
    <source>
        <dbReference type="SAM" id="Coils"/>
    </source>
</evidence>
<comment type="similarity">
    <text evidence="1">Belongs to the PspA/Vipp/IM30 family.</text>
</comment>
<protein>
    <submittedName>
        <fullName evidence="4">Phage-shock protein</fullName>
    </submittedName>
</protein>
<comment type="caution">
    <text evidence="4">The sequence shown here is derived from an EMBL/GenBank/DDBJ whole genome shotgun (WGS) entry which is preliminary data.</text>
</comment>
<dbReference type="InterPro" id="IPR007157">
    <property type="entry name" value="PspA_VIPP1"/>
</dbReference>
<name>A0ABM9DJV9_9HYPH</name>
<reference evidence="4 5" key="1">
    <citation type="submission" date="2022-03" db="EMBL/GenBank/DDBJ databases">
        <authorList>
            <person name="Brunel B."/>
        </authorList>
    </citation>
    <scope>NUCLEOTIDE SEQUENCE [LARGE SCALE GENOMIC DNA]</scope>
    <source>
        <strain evidence="4">STM5069sample</strain>
    </source>
</reference>
<feature type="region of interest" description="Disordered" evidence="3">
    <location>
        <begin position="297"/>
        <end position="317"/>
    </location>
</feature>
<accession>A0ABM9DJV9</accession>
<sequence length="373" mass="40895">MKTAHYKLILTRAGERAIDMTFAAYAVMHDILDCTASTQRTNTFELQKLAYEAIRAETGLPARLVTNGIREYASGAWSSDRLPLDDKLMSFKGVDKVSISTVEGRVIAGFLATGYSDSQEKAQLSHLVRDNGAYLLTVPLSADMQHREIEAMQTESISGRVSRLAAGLVATVIDGLEKKAPEAVAEQAIREIDKAADELKSNLAALIAERKRYTLQKDDLTEEREGLDQNIRVALEEGREDLARAGIGRQDDIDAQAASIDKLIQDVDVRIDEARGALSAASAARRDSEERVKIARRAREAQKPGTVGNADGGFRKPAPEDRIAAALSSVARLTDLPAGKPRDNDLVELEEFGRQRRIDDRLATLRSELKGKK</sequence>
<dbReference type="Proteomes" id="UP001153050">
    <property type="component" value="Unassembled WGS sequence"/>
</dbReference>
<evidence type="ECO:0000313" key="5">
    <source>
        <dbReference type="Proteomes" id="UP001153050"/>
    </source>
</evidence>
<feature type="coiled-coil region" evidence="2">
    <location>
        <begin position="182"/>
        <end position="237"/>
    </location>
</feature>
<evidence type="ECO:0000313" key="4">
    <source>
        <dbReference type="EMBL" id="CAH2396896.1"/>
    </source>
</evidence>
<dbReference type="EMBL" id="CAKXZT010000066">
    <property type="protein sequence ID" value="CAH2396896.1"/>
    <property type="molecule type" value="Genomic_DNA"/>
</dbReference>
<dbReference type="Pfam" id="PF04012">
    <property type="entry name" value="PspA_IM30"/>
    <property type="match status" value="1"/>
</dbReference>
<evidence type="ECO:0000256" key="1">
    <source>
        <dbReference type="ARBA" id="ARBA00043985"/>
    </source>
</evidence>